<gene>
    <name evidence="1" type="ORF">PsorP6_011407</name>
</gene>
<accession>A0ACC0WM15</accession>
<reference evidence="1 2" key="1">
    <citation type="journal article" date="2022" name="bioRxiv">
        <title>The genome of the oomycete Peronosclerospora sorghi, a cosmopolitan pathogen of maize and sorghum, is inflated with dispersed pseudogenes.</title>
        <authorList>
            <person name="Fletcher K."/>
            <person name="Martin F."/>
            <person name="Isakeit T."/>
            <person name="Cavanaugh K."/>
            <person name="Magill C."/>
            <person name="Michelmore R."/>
        </authorList>
    </citation>
    <scope>NUCLEOTIDE SEQUENCE [LARGE SCALE GENOMIC DNA]</scope>
    <source>
        <strain evidence="1">P6</strain>
    </source>
</reference>
<organism evidence="1 2">
    <name type="scientific">Peronosclerospora sorghi</name>
    <dbReference type="NCBI Taxonomy" id="230839"/>
    <lineage>
        <taxon>Eukaryota</taxon>
        <taxon>Sar</taxon>
        <taxon>Stramenopiles</taxon>
        <taxon>Oomycota</taxon>
        <taxon>Peronosporomycetes</taxon>
        <taxon>Peronosporales</taxon>
        <taxon>Peronosporaceae</taxon>
        <taxon>Peronosclerospora</taxon>
    </lineage>
</organism>
<evidence type="ECO:0000313" key="1">
    <source>
        <dbReference type="EMBL" id="KAI9918771.1"/>
    </source>
</evidence>
<name>A0ACC0WM15_9STRA</name>
<evidence type="ECO:0000313" key="2">
    <source>
        <dbReference type="Proteomes" id="UP001163321"/>
    </source>
</evidence>
<protein>
    <submittedName>
        <fullName evidence="1">Uncharacterized protein</fullName>
    </submittedName>
</protein>
<dbReference type="EMBL" id="CM047591">
    <property type="protein sequence ID" value="KAI9918771.1"/>
    <property type="molecule type" value="Genomic_DNA"/>
</dbReference>
<sequence>MEAQLELQETRERKISVEERKQREALAYLEQNADDYDDNRVLNMTSGKTKKKKKKKRKKISYNTIVEANTNGGPPSGYVLLEDEEELFEQQQETHEPIQLAVEHETSGQNWEPDQILPQNEQSESKAVERAIESCSIEITYTQKTEISLLTLRGSMKPSIGILQNRRFLKRSNDVEGNDQIEVEIPGIDVSVDEHKRIRHTKDGDPALTLVSSSATDEVSGSSDDGKDGQGRTKTVLYACDERNKDSIDEALTRAERKQMNNEIKHADNVLLEMATETRRLHDSSPSPQTSQGAESGLKYPHPVAPTTPRSEESSTEAPSLVIRPIAYGQALQAAEQHQQQLRAYQKLIEE</sequence>
<comment type="caution">
    <text evidence="1">The sequence shown here is derived from an EMBL/GenBank/DDBJ whole genome shotgun (WGS) entry which is preliminary data.</text>
</comment>
<dbReference type="Proteomes" id="UP001163321">
    <property type="component" value="Chromosome 12"/>
</dbReference>
<keyword evidence="2" id="KW-1185">Reference proteome</keyword>
<proteinExistence type="predicted"/>